<keyword evidence="3" id="KW-1185">Reference proteome</keyword>
<feature type="transmembrane region" description="Helical" evidence="1">
    <location>
        <begin position="69"/>
        <end position="90"/>
    </location>
</feature>
<feature type="transmembrane region" description="Helical" evidence="1">
    <location>
        <begin position="37"/>
        <end position="57"/>
    </location>
</feature>
<feature type="transmembrane region" description="Helical" evidence="1">
    <location>
        <begin position="7"/>
        <end position="25"/>
    </location>
</feature>
<evidence type="ECO:0000256" key="1">
    <source>
        <dbReference type="SAM" id="Phobius"/>
    </source>
</evidence>
<keyword evidence="1" id="KW-0812">Transmembrane</keyword>
<dbReference type="AlphaFoldDB" id="A0A173LR69"/>
<organism evidence="2 3">
    <name type="scientific">Dietzia timorensis</name>
    <dbReference type="NCBI Taxonomy" id="499555"/>
    <lineage>
        <taxon>Bacteria</taxon>
        <taxon>Bacillati</taxon>
        <taxon>Actinomycetota</taxon>
        <taxon>Actinomycetes</taxon>
        <taxon>Mycobacteriales</taxon>
        <taxon>Dietziaceae</taxon>
        <taxon>Dietzia</taxon>
    </lineage>
</organism>
<accession>A0A173LR69</accession>
<keyword evidence="1" id="KW-1133">Transmembrane helix</keyword>
<dbReference type="KEGG" id="dtm:BJL86_2672"/>
<feature type="transmembrane region" description="Helical" evidence="1">
    <location>
        <begin position="130"/>
        <end position="147"/>
    </location>
</feature>
<evidence type="ECO:0000313" key="3">
    <source>
        <dbReference type="Proteomes" id="UP000186104"/>
    </source>
</evidence>
<gene>
    <name evidence="2" type="ORF">BJL86_2672</name>
</gene>
<proteinExistence type="predicted"/>
<dbReference type="RefSeq" id="WP_067476961.1">
    <property type="nucleotide sequence ID" value="NZ_CP015961.1"/>
</dbReference>
<keyword evidence="1" id="KW-0472">Membrane</keyword>
<name>A0A173LR69_9ACTN</name>
<evidence type="ECO:0000313" key="2">
    <source>
        <dbReference type="EMBL" id="ANI93432.1"/>
    </source>
</evidence>
<protein>
    <submittedName>
        <fullName evidence="2">Uncharacterized protein</fullName>
    </submittedName>
</protein>
<dbReference type="Proteomes" id="UP000186104">
    <property type="component" value="Chromosome"/>
</dbReference>
<reference evidence="2 3" key="1">
    <citation type="submission" date="2016-06" db="EMBL/GenBank/DDBJ databases">
        <title>Complete genome sequence of a saline-alkali tolerant type strain Dietzia timorensis ID05-A0528T.</title>
        <authorList>
            <person name="Wu X."/>
        </authorList>
    </citation>
    <scope>NUCLEOTIDE SEQUENCE [LARGE SCALE GENOMIC DNA]</scope>
    <source>
        <strain evidence="2 3">ID05-A0528</strain>
    </source>
</reference>
<sequence length="148" mass="15037">MSLLQDVLLFFHLIFLAALLGGYFVSLTAKGLSNPVMLWGGRLQLLVGVALYGVLIARSADLGFEVNHMIYGMKIVIALVLVALIEVASAGQRRAGQLVSAGSASAVAAGSASAGAGAEATSATPVRAPLIYVAGVLAIINVILGMTA</sequence>
<dbReference type="OrthoDB" id="3830423at2"/>
<dbReference type="EMBL" id="CP015961">
    <property type="protein sequence ID" value="ANI93432.1"/>
    <property type="molecule type" value="Genomic_DNA"/>
</dbReference>